<reference evidence="5" key="1">
    <citation type="journal article" date="2013" name="Genome Announc.">
        <title>Draft genome sequence of the ascomycete Phaeoacremonium aleophilum strain UCR-PA7, a causal agent of the esca disease complex in grapevines.</title>
        <authorList>
            <person name="Blanco-Ulate B."/>
            <person name="Rolshausen P."/>
            <person name="Cantu D."/>
        </authorList>
    </citation>
    <scope>NUCLEOTIDE SEQUENCE [LARGE SCALE GENOMIC DNA]</scope>
    <source>
        <strain evidence="5">UCR-PA7</strain>
    </source>
</reference>
<dbReference type="GO" id="GO:0046872">
    <property type="term" value="F:metal ion binding"/>
    <property type="evidence" value="ECO:0007669"/>
    <property type="project" value="UniProtKB-KW"/>
</dbReference>
<dbReference type="EMBL" id="KB933041">
    <property type="protein sequence ID" value="EOO01117.1"/>
    <property type="molecule type" value="Genomic_DNA"/>
</dbReference>
<keyword evidence="2" id="KW-0862">Zinc</keyword>
<protein>
    <submittedName>
        <fullName evidence="4">Putative at hook domain-containing protein</fullName>
    </submittedName>
</protein>
<feature type="compositionally biased region" description="Basic residues" evidence="3">
    <location>
        <begin position="167"/>
        <end position="184"/>
    </location>
</feature>
<proteinExistence type="predicted"/>
<feature type="region of interest" description="Disordered" evidence="3">
    <location>
        <begin position="159"/>
        <end position="380"/>
    </location>
</feature>
<dbReference type="KEGG" id="tmn:UCRPA7_3357"/>
<accession>R8BP56</accession>
<dbReference type="Pfam" id="PF00653">
    <property type="entry name" value="BIR"/>
    <property type="match status" value="1"/>
</dbReference>
<feature type="compositionally biased region" description="Basic and acidic residues" evidence="3">
    <location>
        <begin position="313"/>
        <end position="325"/>
    </location>
</feature>
<keyword evidence="1" id="KW-0479">Metal-binding</keyword>
<name>R8BP56_PHAM7</name>
<dbReference type="SMART" id="SM00238">
    <property type="entry name" value="BIR"/>
    <property type="match status" value="1"/>
</dbReference>
<gene>
    <name evidence="4" type="ORF">UCRPA7_3357</name>
</gene>
<dbReference type="OrthoDB" id="2196114at2759"/>
<dbReference type="InterPro" id="IPR001370">
    <property type="entry name" value="BIR_rpt"/>
</dbReference>
<dbReference type="Proteomes" id="UP000014074">
    <property type="component" value="Unassembled WGS sequence"/>
</dbReference>
<dbReference type="eggNOG" id="KOG1101">
    <property type="taxonomic scope" value="Eukaryota"/>
</dbReference>
<keyword evidence="5" id="KW-1185">Reference proteome</keyword>
<evidence type="ECO:0000313" key="5">
    <source>
        <dbReference type="Proteomes" id="UP000014074"/>
    </source>
</evidence>
<dbReference type="SUPFAM" id="SSF57924">
    <property type="entry name" value="Inhibitor of apoptosis (IAP) repeat"/>
    <property type="match status" value="1"/>
</dbReference>
<dbReference type="PANTHER" id="PTHR46771:SF5">
    <property type="entry name" value="DETERIN"/>
    <property type="match status" value="1"/>
</dbReference>
<feature type="region of interest" description="Disordered" evidence="3">
    <location>
        <begin position="395"/>
        <end position="494"/>
    </location>
</feature>
<evidence type="ECO:0000256" key="3">
    <source>
        <dbReference type="SAM" id="MobiDB-lite"/>
    </source>
</evidence>
<evidence type="ECO:0000256" key="1">
    <source>
        <dbReference type="ARBA" id="ARBA00022723"/>
    </source>
</evidence>
<evidence type="ECO:0000313" key="4">
    <source>
        <dbReference type="EMBL" id="EOO01117.1"/>
    </source>
</evidence>
<dbReference type="HOGENOM" id="CLU_010318_1_0_1"/>
<dbReference type="GeneID" id="19323698"/>
<dbReference type="InterPro" id="IPR051190">
    <property type="entry name" value="Baculoviral_IAP"/>
</dbReference>
<dbReference type="PROSITE" id="PS50143">
    <property type="entry name" value="BIR_REPEAT_2"/>
    <property type="match status" value="1"/>
</dbReference>
<feature type="region of interest" description="Disordered" evidence="3">
    <location>
        <begin position="111"/>
        <end position="130"/>
    </location>
</feature>
<evidence type="ECO:0000256" key="2">
    <source>
        <dbReference type="ARBA" id="ARBA00022833"/>
    </source>
</evidence>
<dbReference type="RefSeq" id="XP_007914095.1">
    <property type="nucleotide sequence ID" value="XM_007915904.1"/>
</dbReference>
<dbReference type="Gene3D" id="1.10.1170.10">
    <property type="entry name" value="Inhibitor Of Apoptosis Protein (2mihbC-IAP-1), Chain A"/>
    <property type="match status" value="1"/>
</dbReference>
<dbReference type="CDD" id="cd00022">
    <property type="entry name" value="BIR"/>
    <property type="match status" value="1"/>
</dbReference>
<organism evidence="4 5">
    <name type="scientific">Phaeoacremonium minimum (strain UCR-PA7)</name>
    <name type="common">Esca disease fungus</name>
    <name type="synonym">Togninia minima</name>
    <dbReference type="NCBI Taxonomy" id="1286976"/>
    <lineage>
        <taxon>Eukaryota</taxon>
        <taxon>Fungi</taxon>
        <taxon>Dikarya</taxon>
        <taxon>Ascomycota</taxon>
        <taxon>Pezizomycotina</taxon>
        <taxon>Sordariomycetes</taxon>
        <taxon>Sordariomycetidae</taxon>
        <taxon>Togniniales</taxon>
        <taxon>Togniniaceae</taxon>
        <taxon>Phaeoacremonium</taxon>
    </lineage>
</organism>
<dbReference type="PANTHER" id="PTHR46771">
    <property type="entry name" value="DETERIN"/>
    <property type="match status" value="1"/>
</dbReference>
<sequence>MATEDMDDRYFIYENRLASFQGPQPVAKRRGSNAHSRAPKALQWPHKNLAASDLVEAGWKYTPTMDSDDNTTCTYCQLALDGWEAGDKPMDEHYKRSPNCPFFGLINSNPAPKKAGRSKAARSSKASRLSIQSVATAMSDITSIADLPADADDSILTTTSTMTQGGKKAKGRKPAAAKGRKTRAKKDETVEIHEDEQVDEVEKPQPPAKASRGRKRTSDEVEQSILTNVEAPAPKRRNTKARGSNAGDTSVLTVDNHHDVEMVDAPAPTKKSAGRKKATATKGRPRKASAASIASTASTASLRGRLPNDDELDRQLEADLDRPLSDDEDILADSDSERRNAQLATKMKGKKVTIGKSAKQGQTESTDFAMFDPAPADPDDAAVDAELKMLEAEMAVEDEVETLKVPKKGRKAGTRKVSKQTKKAKVPAPPSEPDELEEPAPAPKLPRKSNDVETQDVGTANTDTTVKKKRGRPSKKSTSSQAEVDQPTTSANSKRIALAPMPVAATPMRNGSPSKRQNVIGGLQTTAPWTAVDLDLVFENKENAHGASAERFFSQGGDLSSPEKRMTVEEWIYYNAGQAEQKLKHECETMVTAFEKEGTRAMQALEGLVVE</sequence>
<feature type="compositionally biased region" description="Basic residues" evidence="3">
    <location>
        <begin position="272"/>
        <end position="287"/>
    </location>
</feature>
<dbReference type="AlphaFoldDB" id="R8BP56"/>
<feature type="compositionally biased region" description="Polar residues" evidence="3">
    <location>
        <begin position="476"/>
        <end position="493"/>
    </location>
</feature>
<feature type="compositionally biased region" description="Basic residues" evidence="3">
    <location>
        <begin position="405"/>
        <end position="425"/>
    </location>
</feature>
<feature type="compositionally biased region" description="Low complexity" evidence="3">
    <location>
        <begin position="288"/>
        <end position="301"/>
    </location>
</feature>